<dbReference type="InterPro" id="IPR023213">
    <property type="entry name" value="CAT-like_dom_sf"/>
</dbReference>
<evidence type="ECO:0000256" key="1">
    <source>
        <dbReference type="ARBA" id="ARBA00005232"/>
    </source>
</evidence>
<dbReference type="InterPro" id="IPR000542">
    <property type="entry name" value="Carn_acyl_trans"/>
</dbReference>
<dbReference type="SUPFAM" id="SSF52777">
    <property type="entry name" value="CoA-dependent acyltransferases"/>
    <property type="match status" value="2"/>
</dbReference>
<evidence type="ECO:0000313" key="5">
    <source>
        <dbReference type="EMBL" id="KAG7163622.1"/>
    </source>
</evidence>
<dbReference type="InterPro" id="IPR039551">
    <property type="entry name" value="Cho/carn_acyl_trans"/>
</dbReference>
<evidence type="ECO:0000259" key="4">
    <source>
        <dbReference type="Pfam" id="PF00755"/>
    </source>
</evidence>
<dbReference type="GO" id="GO:0008458">
    <property type="term" value="F:carnitine O-octanoyltransferase activity"/>
    <property type="evidence" value="ECO:0007669"/>
    <property type="project" value="TreeGrafter"/>
</dbReference>
<keyword evidence="3" id="KW-0012">Acyltransferase</keyword>
<reference evidence="5" key="1">
    <citation type="journal article" date="2021" name="Sci. Adv.">
        <title>The American lobster genome reveals insights on longevity, neural, and immune adaptations.</title>
        <authorList>
            <person name="Polinski J.M."/>
            <person name="Zimin A.V."/>
            <person name="Clark K.F."/>
            <person name="Kohn A.B."/>
            <person name="Sadowski N."/>
            <person name="Timp W."/>
            <person name="Ptitsyn A."/>
            <person name="Khanna P."/>
            <person name="Romanova D.Y."/>
            <person name="Williams P."/>
            <person name="Greenwood S.J."/>
            <person name="Moroz L.L."/>
            <person name="Walt D.R."/>
            <person name="Bodnar A.G."/>
        </authorList>
    </citation>
    <scope>NUCLEOTIDE SEQUENCE</scope>
    <source>
        <strain evidence="5">GMGI-L3</strain>
    </source>
</reference>
<dbReference type="InterPro" id="IPR042231">
    <property type="entry name" value="Cho/carn_acyl_trans_2"/>
</dbReference>
<proteinExistence type="inferred from homology"/>
<accession>A0A8J5JSP1</accession>
<evidence type="ECO:0000256" key="3">
    <source>
        <dbReference type="ARBA" id="ARBA00023315"/>
    </source>
</evidence>
<evidence type="ECO:0000313" key="6">
    <source>
        <dbReference type="Proteomes" id="UP000747542"/>
    </source>
</evidence>
<feature type="domain" description="Choline/carnitine acyltransferase" evidence="4">
    <location>
        <begin position="154"/>
        <end position="275"/>
    </location>
</feature>
<sequence>MRLISVFYQGKPLTPPELEVQLRHIRETSDALGPGPSLSVLTCDTRENWAQNRDWLKSLSVNNMRNLHHIDSSMLVFVLDDTTPENFNQHTPYDAMVSVMLAHYQYLLFKEMNGKWTGPTEVRYFPMPTLLHFDMDAKLVEAISSAKETSLSYTSEKFHKMKIAMDTHNCHMKQCQNGEGVDRHLFGLYVVALESGMDIPDLFMDPSYTKSGGGGNYVLSTSTVGYSPVFGGTSAMVPQGYGCFYSMVSDRMNFFLSGFKSSEEINVDAFKNALRASLCDMQNILLVPNSSL</sequence>
<name>A0A8J5JSP1_HOMAM</name>
<dbReference type="GO" id="GO:0005777">
    <property type="term" value="C:peroxisome"/>
    <property type="evidence" value="ECO:0007669"/>
    <property type="project" value="TreeGrafter"/>
</dbReference>
<keyword evidence="2" id="KW-0808">Transferase</keyword>
<organism evidence="5 6">
    <name type="scientific">Homarus americanus</name>
    <name type="common">American lobster</name>
    <dbReference type="NCBI Taxonomy" id="6706"/>
    <lineage>
        <taxon>Eukaryota</taxon>
        <taxon>Metazoa</taxon>
        <taxon>Ecdysozoa</taxon>
        <taxon>Arthropoda</taxon>
        <taxon>Crustacea</taxon>
        <taxon>Multicrustacea</taxon>
        <taxon>Malacostraca</taxon>
        <taxon>Eumalacostraca</taxon>
        <taxon>Eucarida</taxon>
        <taxon>Decapoda</taxon>
        <taxon>Pleocyemata</taxon>
        <taxon>Astacidea</taxon>
        <taxon>Nephropoidea</taxon>
        <taxon>Nephropidae</taxon>
        <taxon>Homarus</taxon>
    </lineage>
</organism>
<keyword evidence="6" id="KW-1185">Reference proteome</keyword>
<comment type="caution">
    <text evidence="5">The sequence shown here is derived from an EMBL/GenBank/DDBJ whole genome shotgun (WGS) entry which is preliminary data.</text>
</comment>
<dbReference type="Gene3D" id="3.30.559.10">
    <property type="entry name" value="Chloramphenicol acetyltransferase-like domain"/>
    <property type="match status" value="1"/>
</dbReference>
<protein>
    <submittedName>
        <fullName evidence="5">Peroxisomal carnitine O-octanoyltransferase-like</fullName>
    </submittedName>
</protein>
<gene>
    <name evidence="5" type="primary">CROT-L</name>
    <name evidence="5" type="ORF">Hamer_G002839</name>
</gene>
<dbReference type="Gene3D" id="3.30.559.70">
    <property type="entry name" value="Choline/Carnitine o-acyltransferase, domain 2"/>
    <property type="match status" value="1"/>
</dbReference>
<dbReference type="PANTHER" id="PTHR22589">
    <property type="entry name" value="CARNITINE O-ACYLTRANSFERASE"/>
    <property type="match status" value="1"/>
</dbReference>
<dbReference type="AlphaFoldDB" id="A0A8J5JSP1"/>
<dbReference type="PANTHER" id="PTHR22589:SF67">
    <property type="entry name" value="PEROXISOMAL CARNITINE O-OCTANOYLTRANSFERASE"/>
    <property type="match status" value="1"/>
</dbReference>
<comment type="similarity">
    <text evidence="1">Belongs to the carnitine/choline acetyltransferase family.</text>
</comment>
<dbReference type="Pfam" id="PF00755">
    <property type="entry name" value="Carn_acyltransf"/>
    <property type="match status" value="2"/>
</dbReference>
<feature type="domain" description="Choline/carnitine acyltransferase" evidence="4">
    <location>
        <begin position="6"/>
        <end position="84"/>
    </location>
</feature>
<dbReference type="Proteomes" id="UP000747542">
    <property type="component" value="Unassembled WGS sequence"/>
</dbReference>
<evidence type="ECO:0000256" key="2">
    <source>
        <dbReference type="ARBA" id="ARBA00022679"/>
    </source>
</evidence>
<dbReference type="EMBL" id="JAHLQT010026447">
    <property type="protein sequence ID" value="KAG7163622.1"/>
    <property type="molecule type" value="Genomic_DNA"/>
</dbReference>